<keyword evidence="1" id="KW-0812">Transmembrane</keyword>
<feature type="transmembrane region" description="Helical" evidence="1">
    <location>
        <begin position="20"/>
        <end position="38"/>
    </location>
</feature>
<feature type="transmembrane region" description="Helical" evidence="1">
    <location>
        <begin position="94"/>
        <end position="116"/>
    </location>
</feature>
<gene>
    <name evidence="2" type="ordered locus">NATL1_16701</name>
</gene>
<evidence type="ECO:0000313" key="2">
    <source>
        <dbReference type="EMBL" id="ABM76227.1"/>
    </source>
</evidence>
<reference evidence="3" key="1">
    <citation type="journal article" date="2007" name="PLoS Genet.">
        <title>Patterns and implications of gene gain and loss in the evolution of Prochlorococcus.</title>
        <authorList>
            <person name="Kettler G.C."/>
            <person name="Martiny A.C."/>
            <person name="Huang K."/>
            <person name="Zucker J."/>
            <person name="Coleman M.L."/>
            <person name="Rodrigue S."/>
            <person name="Chen F."/>
            <person name="Lapidus A."/>
            <person name="Ferriera S."/>
            <person name="Johnson J."/>
            <person name="Steglich C."/>
            <person name="Church G.M."/>
            <person name="Richardson P."/>
            <person name="Chisholm S.W."/>
        </authorList>
    </citation>
    <scope>NUCLEOTIDE SEQUENCE [LARGE SCALE GENOMIC DNA]</scope>
    <source>
        <strain evidence="3">NATL1A</strain>
    </source>
</reference>
<dbReference type="EMBL" id="CP000553">
    <property type="protein sequence ID" value="ABM76227.1"/>
    <property type="molecule type" value="Genomic_DNA"/>
</dbReference>
<dbReference type="Pfam" id="PF09980">
    <property type="entry name" value="DUF2214"/>
    <property type="match status" value="1"/>
</dbReference>
<dbReference type="HOGENOM" id="CLU_092231_2_0_3"/>
<dbReference type="eggNOG" id="COG3556">
    <property type="taxonomic scope" value="Bacteria"/>
</dbReference>
<dbReference type="Proteomes" id="UP000002592">
    <property type="component" value="Chromosome"/>
</dbReference>
<dbReference type="InterPro" id="IPR018706">
    <property type="entry name" value="DUF2214_membrane"/>
</dbReference>
<evidence type="ECO:0000256" key="1">
    <source>
        <dbReference type="SAM" id="Phobius"/>
    </source>
</evidence>
<dbReference type="RefSeq" id="WP_011824232.1">
    <property type="nucleotide sequence ID" value="NC_008819.1"/>
</dbReference>
<keyword evidence="1" id="KW-1133">Transmembrane helix</keyword>
<evidence type="ECO:0000313" key="3">
    <source>
        <dbReference type="Proteomes" id="UP000002592"/>
    </source>
</evidence>
<organism evidence="2 3">
    <name type="scientific">Prochlorococcus marinus (strain NATL1A)</name>
    <dbReference type="NCBI Taxonomy" id="167555"/>
    <lineage>
        <taxon>Bacteria</taxon>
        <taxon>Bacillati</taxon>
        <taxon>Cyanobacteriota</taxon>
        <taxon>Cyanophyceae</taxon>
        <taxon>Synechococcales</taxon>
        <taxon>Prochlorococcaceae</taxon>
        <taxon>Prochlorococcus</taxon>
    </lineage>
</organism>
<keyword evidence="1" id="KW-0472">Membrane</keyword>
<evidence type="ECO:0008006" key="4">
    <source>
        <dbReference type="Google" id="ProtNLM"/>
    </source>
</evidence>
<feature type="transmembrane region" description="Helical" evidence="1">
    <location>
        <begin position="136"/>
        <end position="156"/>
    </location>
</feature>
<feature type="transmembrane region" description="Helical" evidence="1">
    <location>
        <begin position="50"/>
        <end position="74"/>
    </location>
</feature>
<protein>
    <recommendedName>
        <fullName evidence="4">DUF2214 domain-containing protein</fullName>
    </recommendedName>
</protein>
<sequence length="162" mass="17732">MIVLGFVLPVDLLKSASVAYIHYLSFMICFGALIYERISLKVNPSRKEAISMVVADIIYGIAGIALLISGIYRVIKFGQGSEFYTQNPIFWTKIVVFALVGSLSLYPTITYVLWAIPLSKGNLPEVTGNLVSRLRLIINVELVGFASIPFLATLMARGVGLS</sequence>
<accession>A2C417</accession>
<dbReference type="AlphaFoldDB" id="A2C417"/>
<proteinExistence type="predicted"/>
<dbReference type="KEGG" id="pme:NATL1_16701"/>
<name>A2C417_PROM1</name>